<evidence type="ECO:0000256" key="5">
    <source>
        <dbReference type="ARBA" id="ARBA00022719"/>
    </source>
</evidence>
<dbReference type="KEGG" id="nli:G3M70_15040"/>
<keyword evidence="6" id="KW-0479">Metal-binding</keyword>
<dbReference type="PIRSF" id="PIRSF036643">
    <property type="entry name" value="FDH_alpha"/>
    <property type="match status" value="1"/>
</dbReference>
<dbReference type="GO" id="GO:0046872">
    <property type="term" value="F:metal ion binding"/>
    <property type="evidence" value="ECO:0007669"/>
    <property type="project" value="UniProtKB-KW"/>
</dbReference>
<feature type="domain" description="4Fe-4S His(Cys)3-ligated-type" evidence="15">
    <location>
        <begin position="87"/>
        <end position="126"/>
    </location>
</feature>
<dbReference type="Gene3D" id="3.10.20.740">
    <property type="match status" value="1"/>
</dbReference>
<evidence type="ECO:0000256" key="10">
    <source>
        <dbReference type="ARBA" id="ARBA00023075"/>
    </source>
</evidence>
<evidence type="ECO:0000256" key="2">
    <source>
        <dbReference type="ARBA" id="ARBA00002378"/>
    </source>
</evidence>
<dbReference type="InterPro" id="IPR006656">
    <property type="entry name" value="Mopterin_OxRdtase"/>
</dbReference>
<dbReference type="InterPro" id="IPR006963">
    <property type="entry name" value="Mopterin_OxRdtase_4Fe-4S_dom"/>
</dbReference>
<dbReference type="Gene3D" id="2.20.25.90">
    <property type="entry name" value="ADC-like domains"/>
    <property type="match status" value="1"/>
</dbReference>
<dbReference type="SUPFAM" id="SSF53706">
    <property type="entry name" value="Formate dehydrogenase/DMSO reductase, domains 1-3"/>
    <property type="match status" value="1"/>
</dbReference>
<dbReference type="InterPro" id="IPR050123">
    <property type="entry name" value="Prok_molybdopt-oxidoreductase"/>
</dbReference>
<evidence type="ECO:0000256" key="1">
    <source>
        <dbReference type="ARBA" id="ARBA00001966"/>
    </source>
</evidence>
<name>A0A7T0BY57_9BACT</name>
<evidence type="ECO:0000256" key="4">
    <source>
        <dbReference type="ARBA" id="ARBA00022714"/>
    </source>
</evidence>
<keyword evidence="5" id="KW-0874">Quinone</keyword>
<dbReference type="EMBL" id="CP048685">
    <property type="protein sequence ID" value="QPJ63119.1"/>
    <property type="molecule type" value="Genomic_DNA"/>
</dbReference>
<dbReference type="GO" id="GO:0051537">
    <property type="term" value="F:2 iron, 2 sulfur cluster binding"/>
    <property type="evidence" value="ECO:0007669"/>
    <property type="project" value="UniProtKB-KW"/>
</dbReference>
<evidence type="ECO:0000259" key="14">
    <source>
        <dbReference type="PROSITE" id="PS51669"/>
    </source>
</evidence>
<reference evidence="16 17" key="1">
    <citation type="submission" date="2020-02" db="EMBL/GenBank/DDBJ databases">
        <title>Genomic and physiological characterization of two novel Nitrospinaceae genera.</title>
        <authorList>
            <person name="Mueller A.J."/>
            <person name="Jung M.-Y."/>
            <person name="Strachan C.R."/>
            <person name="Herbold C.W."/>
            <person name="Kirkegaard R.H."/>
            <person name="Daims H."/>
        </authorList>
    </citation>
    <scope>NUCLEOTIDE SEQUENCE [LARGE SCALE GENOMIC DNA]</scope>
    <source>
        <strain evidence="16">EB</strain>
    </source>
</reference>
<dbReference type="InterPro" id="IPR017896">
    <property type="entry name" value="4Fe4S_Fe-S-bd"/>
</dbReference>
<dbReference type="InterPro" id="IPR006657">
    <property type="entry name" value="MoPterin_dinucl-bd_dom"/>
</dbReference>
<comment type="function">
    <text evidence="2">NDH-1 shuttles electrons from NADH, via FMN and iron-sulfur (Fe-S) centers, to quinones in the respiratory chain. The immediate electron acceptor for the enzyme in this species is believed to be ubiquinone. Couples the redox reaction to proton translocation (for every two electrons transferred, four hydrogen ions are translocated across the cytoplasmic membrane), and thus conserves the redox energy in a proton gradient.</text>
</comment>
<sequence length="876" mass="96899">MSTVVKQTINFKYNGQDMSAPEGTVILDAAKRAGHFITNLCSNPKLKPFAACRTCMVDVREEGEKKLVYSCTHPVSEGMEIFTDTEETNRYNGACLEMLLVEHPLDCPICDKSGVCPLQDNTDALKLYNGRFEIKRRNEPSIKTNPIIEFYLNRCIMCGMCVRICDEIQGVQALDYHKRGYQIMIGTANEEPLDCEFCGQCITVCPTGALMDLTSEARGLAAMFTETHSTCSFCSWGCTVKLETKKGKLIRIEGDETFDLGINEGNLCAKGRFGHGIVQNEKRIQTPMMNVGGDFKEISWSEAIEMIAERMNTQVNRSGPTSIAGLAGENLTNEEAYLFQKLFRGIHGSNQVTNLQHLRAPYINRFQDKCFENGIVSKPITELENADAVLIFNSDIPSEYPVAGNSIRKGAIYTGTDILIANPRRVVFNNEAKVDIRMTYKAGADLAVASRLARILIDNNIIDTDKVKGAVPNYDDLVKSLAPYTAEATENLTGVSDSVLVRAAERFGRTADRAILIGNDILETGQGDSILDTLLNLSLLVHHGAEGSVSIYPPREHANSQGVQDMGCTPDHLPGAAQVNDAEALNRIKQTWNITEFKPDQENLVADLWNNCSHGHLKLLYIAGEDPVRSFYKSAPVIDALKTVPFMVVQDLYWTETCQLADLVLPTTSAAEKDGTFTNMSRHVQRVQAAVLPEGQSRPDFEIFSDIAEACGKPFPTFDVKEVQDEIEKVAPAYQGMFPGRKSKQWQPEKQGNKSGFSLVNEWVEPEANESFPFKLITNNHMFHIGGYTHYAKALVDIGPECIAEINREDAKNLNLNDGDRIQVESDTDSVEVAVMVSSRSTPGVVYVPKNWTDVPVNKMRNGHEGLVAVKISKVG</sequence>
<evidence type="ECO:0000256" key="3">
    <source>
        <dbReference type="ARBA" id="ARBA00022485"/>
    </source>
</evidence>
<evidence type="ECO:0000256" key="9">
    <source>
        <dbReference type="ARBA" id="ARBA00023014"/>
    </source>
</evidence>
<dbReference type="InterPro" id="IPR000283">
    <property type="entry name" value="NADH_UbQ_OxRdtase_75kDa_su_CS"/>
</dbReference>
<dbReference type="PROSITE" id="PS00642">
    <property type="entry name" value="COMPLEX1_75K_2"/>
    <property type="match status" value="1"/>
</dbReference>
<dbReference type="SMART" id="SM00926">
    <property type="entry name" value="Molybdop_Fe4S4"/>
    <property type="match status" value="1"/>
</dbReference>
<dbReference type="SMART" id="SM00929">
    <property type="entry name" value="NADH-G_4Fe-4S_3"/>
    <property type="match status" value="1"/>
</dbReference>
<dbReference type="PANTHER" id="PTHR43105">
    <property type="entry name" value="RESPIRATORY NITRATE REDUCTASE"/>
    <property type="match status" value="1"/>
</dbReference>
<dbReference type="CDD" id="cd00207">
    <property type="entry name" value="fer2"/>
    <property type="match status" value="1"/>
</dbReference>
<dbReference type="SUPFAM" id="SSF54862">
    <property type="entry name" value="4Fe-4S ferredoxins"/>
    <property type="match status" value="1"/>
</dbReference>
<dbReference type="GO" id="GO:0042773">
    <property type="term" value="P:ATP synthesis coupled electron transport"/>
    <property type="evidence" value="ECO:0007669"/>
    <property type="project" value="InterPro"/>
</dbReference>
<dbReference type="InterPro" id="IPR001041">
    <property type="entry name" value="2Fe-2S_ferredoxin-type"/>
</dbReference>
<gene>
    <name evidence="16" type="ORF">G3M70_15040</name>
</gene>
<evidence type="ECO:0000259" key="12">
    <source>
        <dbReference type="PROSITE" id="PS51085"/>
    </source>
</evidence>
<keyword evidence="4" id="KW-0001">2Fe-2S</keyword>
<keyword evidence="7" id="KW-0677">Repeat</keyword>
<proteinExistence type="predicted"/>
<dbReference type="GO" id="GO:0051539">
    <property type="term" value="F:4 iron, 4 sulfur cluster binding"/>
    <property type="evidence" value="ECO:0007669"/>
    <property type="project" value="UniProtKB-KW"/>
</dbReference>
<evidence type="ECO:0000256" key="8">
    <source>
        <dbReference type="ARBA" id="ARBA00023004"/>
    </source>
</evidence>
<dbReference type="Pfam" id="PF00384">
    <property type="entry name" value="Molybdopterin"/>
    <property type="match status" value="1"/>
</dbReference>
<organism evidence="16 17">
    <name type="scientific">Candidatus Nitronauta litoralis</name>
    <dbReference type="NCBI Taxonomy" id="2705533"/>
    <lineage>
        <taxon>Bacteria</taxon>
        <taxon>Pseudomonadati</taxon>
        <taxon>Nitrospinota/Tectimicrobiota group</taxon>
        <taxon>Nitrospinota</taxon>
        <taxon>Nitrospinia</taxon>
        <taxon>Nitrospinales</taxon>
        <taxon>Nitrospinaceae</taxon>
        <taxon>Candidatus Nitronauta</taxon>
    </lineage>
</organism>
<dbReference type="PROSITE" id="PS51085">
    <property type="entry name" value="2FE2S_FER_2"/>
    <property type="match status" value="1"/>
</dbReference>
<dbReference type="PROSITE" id="PS00490">
    <property type="entry name" value="MOLYBDOPTERIN_PROK_2"/>
    <property type="match status" value="1"/>
</dbReference>
<dbReference type="Gene3D" id="3.40.228.10">
    <property type="entry name" value="Dimethylsulfoxide Reductase, domain 2"/>
    <property type="match status" value="1"/>
</dbReference>
<feature type="domain" description="4Fe-4S ferredoxin-type" evidence="13">
    <location>
        <begin position="146"/>
        <end position="176"/>
    </location>
</feature>
<comment type="cofactor">
    <cofactor evidence="11">
        <name>[2Fe-2S] cluster</name>
        <dbReference type="ChEBI" id="CHEBI:190135"/>
    </cofactor>
</comment>
<keyword evidence="3" id="KW-0004">4Fe-4S</keyword>
<dbReference type="PANTHER" id="PTHR43105:SF10">
    <property type="entry name" value="NADH-QUINONE OXIDOREDUCTASE SUBUNIT G"/>
    <property type="match status" value="1"/>
</dbReference>
<dbReference type="Gene3D" id="3.30.70.20">
    <property type="match status" value="1"/>
</dbReference>
<dbReference type="Gene3D" id="3.40.50.740">
    <property type="match status" value="1"/>
</dbReference>
<feature type="domain" description="4Fe-4S ferredoxin-type" evidence="13">
    <location>
        <begin position="186"/>
        <end position="216"/>
    </location>
</feature>
<dbReference type="GO" id="GO:0048038">
    <property type="term" value="F:quinone binding"/>
    <property type="evidence" value="ECO:0007669"/>
    <property type="project" value="UniProtKB-KW"/>
</dbReference>
<protein>
    <submittedName>
        <fullName evidence="16">Molybdopterin-dependent oxidoreductase</fullName>
    </submittedName>
</protein>
<dbReference type="GO" id="GO:0003954">
    <property type="term" value="F:NADH dehydrogenase activity"/>
    <property type="evidence" value="ECO:0007669"/>
    <property type="project" value="TreeGrafter"/>
</dbReference>
<dbReference type="PROSITE" id="PS51839">
    <property type="entry name" value="4FE4S_HC3"/>
    <property type="match status" value="1"/>
</dbReference>
<dbReference type="InterPro" id="IPR006655">
    <property type="entry name" value="Mopterin_OxRdtase_prok_CS"/>
</dbReference>
<dbReference type="PROSITE" id="PS51669">
    <property type="entry name" value="4FE4S_MOW_BIS_MGD"/>
    <property type="match status" value="1"/>
</dbReference>
<dbReference type="SUPFAM" id="SSF54292">
    <property type="entry name" value="2Fe-2S ferredoxin-like"/>
    <property type="match status" value="1"/>
</dbReference>
<dbReference type="Pfam" id="PF13510">
    <property type="entry name" value="Fer2_4"/>
    <property type="match status" value="1"/>
</dbReference>
<evidence type="ECO:0000259" key="13">
    <source>
        <dbReference type="PROSITE" id="PS51379"/>
    </source>
</evidence>
<feature type="domain" description="2Fe-2S ferredoxin-type" evidence="12">
    <location>
        <begin position="7"/>
        <end position="87"/>
    </location>
</feature>
<dbReference type="GO" id="GO:0016020">
    <property type="term" value="C:membrane"/>
    <property type="evidence" value="ECO:0007669"/>
    <property type="project" value="InterPro"/>
</dbReference>
<dbReference type="PROSITE" id="PS00198">
    <property type="entry name" value="4FE4S_FER_1"/>
    <property type="match status" value="1"/>
</dbReference>
<dbReference type="AlphaFoldDB" id="A0A7T0BY57"/>
<evidence type="ECO:0000259" key="15">
    <source>
        <dbReference type="PROSITE" id="PS51839"/>
    </source>
</evidence>
<dbReference type="Gene3D" id="2.40.40.20">
    <property type="match status" value="1"/>
</dbReference>
<dbReference type="Pfam" id="PF01568">
    <property type="entry name" value="Molydop_binding"/>
    <property type="match status" value="1"/>
</dbReference>
<dbReference type="GO" id="GO:0043546">
    <property type="term" value="F:molybdopterin cofactor binding"/>
    <property type="evidence" value="ECO:0007669"/>
    <property type="project" value="InterPro"/>
</dbReference>
<dbReference type="InterPro" id="IPR009010">
    <property type="entry name" value="Asp_de-COase-like_dom_sf"/>
</dbReference>
<dbReference type="Proteomes" id="UP000594688">
    <property type="component" value="Chromosome"/>
</dbReference>
<dbReference type="InterPro" id="IPR017900">
    <property type="entry name" value="4Fe4S_Fe_S_CS"/>
</dbReference>
<feature type="domain" description="4Fe-4S Mo/W bis-MGD-type" evidence="14">
    <location>
        <begin position="224"/>
        <end position="282"/>
    </location>
</feature>
<dbReference type="SUPFAM" id="SSF50692">
    <property type="entry name" value="ADC-like"/>
    <property type="match status" value="1"/>
</dbReference>
<dbReference type="Pfam" id="PF10588">
    <property type="entry name" value="NADH-G_4Fe-4S_3"/>
    <property type="match status" value="1"/>
</dbReference>
<dbReference type="Pfam" id="PF04879">
    <property type="entry name" value="Molybdop_Fe4S4"/>
    <property type="match status" value="1"/>
</dbReference>
<evidence type="ECO:0000256" key="11">
    <source>
        <dbReference type="ARBA" id="ARBA00034078"/>
    </source>
</evidence>
<evidence type="ECO:0000313" key="16">
    <source>
        <dbReference type="EMBL" id="QPJ63119.1"/>
    </source>
</evidence>
<dbReference type="FunFam" id="3.30.70.20:FF:000035">
    <property type="entry name" value="Iron hydrogenase 1"/>
    <property type="match status" value="1"/>
</dbReference>
<keyword evidence="9" id="KW-0411">Iron-sulfur</keyword>
<dbReference type="InterPro" id="IPR054351">
    <property type="entry name" value="NADH_UbQ_OxRdtase_ferredoxin"/>
</dbReference>
<keyword evidence="10" id="KW-0830">Ubiquinone</keyword>
<dbReference type="PROSITE" id="PS51379">
    <property type="entry name" value="4FE4S_FER_2"/>
    <property type="match status" value="2"/>
</dbReference>
<dbReference type="GO" id="GO:0008137">
    <property type="term" value="F:NADH dehydrogenase (ubiquinone) activity"/>
    <property type="evidence" value="ECO:0007669"/>
    <property type="project" value="InterPro"/>
</dbReference>
<comment type="cofactor">
    <cofactor evidence="1">
        <name>[4Fe-4S] cluster</name>
        <dbReference type="ChEBI" id="CHEBI:49883"/>
    </cofactor>
</comment>
<dbReference type="InterPro" id="IPR019574">
    <property type="entry name" value="NADH_UbQ_OxRdtase_Gsu_4Fe4S-bd"/>
</dbReference>
<evidence type="ECO:0000313" key="17">
    <source>
        <dbReference type="Proteomes" id="UP000594688"/>
    </source>
</evidence>
<accession>A0A7T0BY57</accession>
<evidence type="ECO:0000256" key="7">
    <source>
        <dbReference type="ARBA" id="ARBA00022737"/>
    </source>
</evidence>
<evidence type="ECO:0000256" key="6">
    <source>
        <dbReference type="ARBA" id="ARBA00022723"/>
    </source>
</evidence>
<keyword evidence="8" id="KW-0408">Iron</keyword>
<dbReference type="InterPro" id="IPR036010">
    <property type="entry name" value="2Fe-2S_ferredoxin-like_sf"/>
</dbReference>
<dbReference type="Pfam" id="PF22117">
    <property type="entry name" value="Fer4_Nqo3"/>
    <property type="match status" value="1"/>
</dbReference>